<dbReference type="InterPro" id="IPR047165">
    <property type="entry name" value="RHG17/44/SH3BP1-like"/>
</dbReference>
<feature type="region of interest" description="Disordered" evidence="3">
    <location>
        <begin position="490"/>
        <end position="523"/>
    </location>
</feature>
<accession>A0A0N4UK38</accession>
<dbReference type="PANTHER" id="PTHR14130:SF14">
    <property type="entry name" value="RHO GTPASE-ACTIVATING PROTEIN 92B"/>
    <property type="match status" value="1"/>
</dbReference>
<dbReference type="OrthoDB" id="19923at2759"/>
<reference evidence="8" key="1">
    <citation type="submission" date="2017-02" db="UniProtKB">
        <authorList>
            <consortium name="WormBaseParasite"/>
        </authorList>
    </citation>
    <scope>IDENTIFICATION</scope>
</reference>
<dbReference type="Gene3D" id="1.20.1270.60">
    <property type="entry name" value="Arfaptin homology (AH) domain/BAR domain"/>
    <property type="match status" value="1"/>
</dbReference>
<dbReference type="GO" id="GO:0005096">
    <property type="term" value="F:GTPase activator activity"/>
    <property type="evidence" value="ECO:0007669"/>
    <property type="project" value="UniProtKB-KW"/>
</dbReference>
<protein>
    <submittedName>
        <fullName evidence="8">Rho-GAP domain-containing protein</fullName>
    </submittedName>
</protein>
<feature type="compositionally biased region" description="Low complexity" evidence="3">
    <location>
        <begin position="492"/>
        <end position="510"/>
    </location>
</feature>
<dbReference type="AlphaFoldDB" id="A0A0N4UK38"/>
<feature type="region of interest" description="Disordered" evidence="3">
    <location>
        <begin position="590"/>
        <end position="612"/>
    </location>
</feature>
<feature type="region of interest" description="Disordered" evidence="3">
    <location>
        <begin position="1"/>
        <end position="24"/>
    </location>
</feature>
<dbReference type="GO" id="GO:0007165">
    <property type="term" value="P:signal transduction"/>
    <property type="evidence" value="ECO:0007669"/>
    <property type="project" value="InterPro"/>
</dbReference>
<evidence type="ECO:0000259" key="4">
    <source>
        <dbReference type="PROSITE" id="PS50238"/>
    </source>
</evidence>
<feature type="region of interest" description="Disordered" evidence="3">
    <location>
        <begin position="678"/>
        <end position="699"/>
    </location>
</feature>
<dbReference type="InterPro" id="IPR027267">
    <property type="entry name" value="AH/BAR_dom_sf"/>
</dbReference>
<dbReference type="Gene3D" id="1.10.555.10">
    <property type="entry name" value="Rho GTPase activation protein"/>
    <property type="match status" value="1"/>
</dbReference>
<evidence type="ECO:0000313" key="5">
    <source>
        <dbReference type="EMBL" id="VDN52214.1"/>
    </source>
</evidence>
<dbReference type="EMBL" id="UYYG01000049">
    <property type="protein sequence ID" value="VDN52214.1"/>
    <property type="molecule type" value="Genomic_DNA"/>
</dbReference>
<feature type="domain" description="Rho-GAP" evidence="4">
    <location>
        <begin position="256"/>
        <end position="443"/>
    </location>
</feature>
<organism evidence="6 8">
    <name type="scientific">Dracunculus medinensis</name>
    <name type="common">Guinea worm</name>
    <dbReference type="NCBI Taxonomy" id="318479"/>
    <lineage>
        <taxon>Eukaryota</taxon>
        <taxon>Metazoa</taxon>
        <taxon>Ecdysozoa</taxon>
        <taxon>Nematoda</taxon>
        <taxon>Chromadorea</taxon>
        <taxon>Rhabditida</taxon>
        <taxon>Spirurina</taxon>
        <taxon>Dracunculoidea</taxon>
        <taxon>Dracunculidae</taxon>
        <taxon>Dracunculus</taxon>
    </lineage>
</organism>
<dbReference type="SUPFAM" id="SSF103657">
    <property type="entry name" value="BAR/IMD domain-like"/>
    <property type="match status" value="1"/>
</dbReference>
<dbReference type="Pfam" id="PF00620">
    <property type="entry name" value="RhoGAP"/>
    <property type="match status" value="1"/>
</dbReference>
<evidence type="ECO:0000256" key="3">
    <source>
        <dbReference type="SAM" id="MobiDB-lite"/>
    </source>
</evidence>
<dbReference type="Pfam" id="PF03114">
    <property type="entry name" value="BAR"/>
    <property type="match status" value="1"/>
</dbReference>
<name>A0A0N4UK38_DRAME</name>
<reference evidence="5 7" key="2">
    <citation type="submission" date="2018-11" db="EMBL/GenBank/DDBJ databases">
        <authorList>
            <consortium name="Pathogen Informatics"/>
        </authorList>
    </citation>
    <scope>NUCLEOTIDE SEQUENCE [LARGE SCALE GENOMIC DNA]</scope>
</reference>
<dbReference type="GO" id="GO:0035020">
    <property type="term" value="P:regulation of Rac protein signal transduction"/>
    <property type="evidence" value="ECO:0007669"/>
    <property type="project" value="TreeGrafter"/>
</dbReference>
<evidence type="ECO:0000256" key="1">
    <source>
        <dbReference type="ARBA" id="ARBA00022468"/>
    </source>
</evidence>
<gene>
    <name evidence="5" type="ORF">DME_LOCUS2187</name>
</gene>
<dbReference type="InterPro" id="IPR008936">
    <property type="entry name" value="Rho_GTPase_activation_prot"/>
</dbReference>
<dbReference type="WBParaSite" id="DME_0000806201-mRNA-1">
    <property type="protein sequence ID" value="DME_0000806201-mRNA-1"/>
    <property type="gene ID" value="DME_0000806201"/>
</dbReference>
<sequence length="699" mass="79978">MDKMKEGLQRRARRMQENLQQSVGLSEKKDELQCINHIEQRNQKLVSAVKNTKQNLQTCIRNINKEETIEKRKRRLDEFGLWQQLQVDARELENVFCRQESSLLCDILRLYADVIGSILEEKVLTDQVIEKSVIDAFGKYIEEEKSISKAKDKLARTVVDVEVSRKRKNGNHDEAKAQEIQDEYDALQLKLDNYKDNIFTDIYNLCSKETEIATIYQNLIVAQLNYHRAVVHKLESILPEVDRKIASYRRRPVFGIHLDDHLCSSNRSIAIVLEVCCSALVRHGFNEKGLFRVNGNNNRIRRMKAAFDAHEICASTNELSEYVSDPHSICSVLKCYLRELPEPLLTRELHTEWVRVARLEQESRKDSISELLTDLPESNRLNLAYLIRFLQYMLDFEEYTKMGVSNLSIVFGPNLIDSRSANSDNMLGSKIVESLILNADYFFPNDKFSFNSSLTDSFNQRLIDSTGGFEMERTPPRSTQLQIDPFITYNNSAPEVSPQPSVASSPQGQSYRSRPKLPAPPPPSCANNVANIFNDHIEEMCTSLEQLNTITRKSPSIASNDSMAEYGCINNEISEDYDCISMTRSINENNLAKPLRPPPPRNTRRTSSSPDQISQIFIRPTSYINAVCIQDFTELPKRESSVSFSNTEDNRKIIRLESEAFQRSPSLITTIANVPMPKPPLPMKPKPIIDLKPDEVTKL</sequence>
<feature type="compositionally biased region" description="Basic and acidic residues" evidence="3">
    <location>
        <begin position="687"/>
        <end position="699"/>
    </location>
</feature>
<dbReference type="GO" id="GO:0005737">
    <property type="term" value="C:cytoplasm"/>
    <property type="evidence" value="ECO:0007669"/>
    <property type="project" value="InterPro"/>
</dbReference>
<keyword evidence="7" id="KW-1185">Reference proteome</keyword>
<dbReference type="PANTHER" id="PTHR14130">
    <property type="entry name" value="3BP-1 RELATED RHOGAP"/>
    <property type="match status" value="1"/>
</dbReference>
<evidence type="ECO:0000313" key="7">
    <source>
        <dbReference type="Proteomes" id="UP000274756"/>
    </source>
</evidence>
<evidence type="ECO:0000256" key="2">
    <source>
        <dbReference type="ARBA" id="ARBA00022553"/>
    </source>
</evidence>
<dbReference type="PROSITE" id="PS50238">
    <property type="entry name" value="RHOGAP"/>
    <property type="match status" value="1"/>
</dbReference>
<dbReference type="GO" id="GO:0032956">
    <property type="term" value="P:regulation of actin cytoskeleton organization"/>
    <property type="evidence" value="ECO:0007669"/>
    <property type="project" value="TreeGrafter"/>
</dbReference>
<dbReference type="Proteomes" id="UP000274756">
    <property type="component" value="Unassembled WGS sequence"/>
</dbReference>
<dbReference type="SUPFAM" id="SSF48350">
    <property type="entry name" value="GTPase activation domain, GAP"/>
    <property type="match status" value="1"/>
</dbReference>
<evidence type="ECO:0000313" key="6">
    <source>
        <dbReference type="Proteomes" id="UP000038040"/>
    </source>
</evidence>
<dbReference type="SMART" id="SM00324">
    <property type="entry name" value="RhoGAP"/>
    <property type="match status" value="1"/>
</dbReference>
<dbReference type="Proteomes" id="UP000038040">
    <property type="component" value="Unplaced"/>
</dbReference>
<keyword evidence="1" id="KW-0343">GTPase activation</keyword>
<evidence type="ECO:0000313" key="8">
    <source>
        <dbReference type="WBParaSite" id="DME_0000806201-mRNA-1"/>
    </source>
</evidence>
<keyword evidence="2" id="KW-0597">Phosphoprotein</keyword>
<dbReference type="STRING" id="318479.A0A0N4UK38"/>
<dbReference type="InterPro" id="IPR000198">
    <property type="entry name" value="RhoGAP_dom"/>
</dbReference>
<dbReference type="InterPro" id="IPR004148">
    <property type="entry name" value="BAR_dom"/>
</dbReference>
<proteinExistence type="predicted"/>